<keyword evidence="3" id="KW-1185">Reference proteome</keyword>
<dbReference type="Proteomes" id="UP000040578">
    <property type="component" value="Unassembled WGS sequence"/>
</dbReference>
<protein>
    <submittedName>
        <fullName evidence="2">Uncharacterized protein</fullName>
    </submittedName>
</protein>
<evidence type="ECO:0000313" key="2">
    <source>
        <dbReference type="EMBL" id="MDN0087823.1"/>
    </source>
</evidence>
<name>A0AAW7JYE1_9GAMM</name>
<reference evidence="2" key="2">
    <citation type="submission" date="2023-06" db="EMBL/GenBank/DDBJ databases">
        <authorList>
            <person name="Polev D.E."/>
            <person name="Saitova A.T."/>
            <person name="Bogumilchik E.A."/>
            <person name="Kokorina G.I."/>
            <person name="Voskresenskaia E.A."/>
        </authorList>
    </citation>
    <scope>NUCLEOTIDE SEQUENCE</scope>
    <source>
        <strain evidence="2">2145 StPb PI</strain>
    </source>
</reference>
<dbReference type="EMBL" id="JAUEHU010000009">
    <property type="protein sequence ID" value="MDN0087823.1"/>
    <property type="molecule type" value="Genomic_DNA"/>
</dbReference>
<gene>
    <name evidence="1" type="ORF">ERS137967_00569</name>
    <name evidence="2" type="ORF">QVN42_10525</name>
</gene>
<dbReference type="EMBL" id="CPYD01000001">
    <property type="protein sequence ID" value="CNE01336.1"/>
    <property type="molecule type" value="Genomic_DNA"/>
</dbReference>
<proteinExistence type="predicted"/>
<organism evidence="2 4">
    <name type="scientific">Yersinia nurmii</name>
    <dbReference type="NCBI Taxonomy" id="685706"/>
    <lineage>
        <taxon>Bacteria</taxon>
        <taxon>Pseudomonadati</taxon>
        <taxon>Pseudomonadota</taxon>
        <taxon>Gammaproteobacteria</taxon>
        <taxon>Enterobacterales</taxon>
        <taxon>Yersiniaceae</taxon>
        <taxon>Yersinia</taxon>
    </lineage>
</organism>
<dbReference type="Proteomes" id="UP001167864">
    <property type="component" value="Unassembled WGS sequence"/>
</dbReference>
<dbReference type="RefSeq" id="WP_049596783.1">
    <property type="nucleotide sequence ID" value="NZ_CPYD01000001.1"/>
</dbReference>
<evidence type="ECO:0000313" key="1">
    <source>
        <dbReference type="EMBL" id="CNE01336.1"/>
    </source>
</evidence>
<reference evidence="1 3" key="1">
    <citation type="submission" date="2015-03" db="EMBL/GenBank/DDBJ databases">
        <authorList>
            <consortium name="Pathogen Informatics"/>
            <person name="Murphy D."/>
        </authorList>
    </citation>
    <scope>NUCLEOTIDE SEQUENCE [LARGE SCALE GENOMIC DNA]</scope>
    <source>
        <strain evidence="1">Type strain: CIP110231</strain>
        <strain evidence="3">type strain: CIP110231</strain>
    </source>
</reference>
<accession>A0AAW7JYE1</accession>
<sequence length="68" mass="7901">MIKRIFRLRVKVISIYFSRKYLMSRDHWGVTALTLPINAIRRAEKRDSDPQSVVAAAAYQLCYADLTL</sequence>
<comment type="caution">
    <text evidence="2">The sequence shown here is derived from an EMBL/GenBank/DDBJ whole genome shotgun (WGS) entry which is preliminary data.</text>
</comment>
<evidence type="ECO:0000313" key="4">
    <source>
        <dbReference type="Proteomes" id="UP001167864"/>
    </source>
</evidence>
<evidence type="ECO:0000313" key="3">
    <source>
        <dbReference type="Proteomes" id="UP000040578"/>
    </source>
</evidence>
<dbReference type="AlphaFoldDB" id="A0AAW7JYE1"/>